<dbReference type="Gramene" id="KXG35410">
    <property type="protein sequence ID" value="KXG35410"/>
    <property type="gene ID" value="SORBI_3002G170000"/>
</dbReference>
<evidence type="ECO:0000313" key="1">
    <source>
        <dbReference type="EMBL" id="KXG35411.1"/>
    </source>
</evidence>
<reference evidence="1" key="2">
    <citation type="submission" date="2017-02" db="EMBL/GenBank/DDBJ databases">
        <title>WGS assembly of Sorghum bicolor.</title>
        <authorList>
            <person name="Paterson A."/>
            <person name="Mullet J."/>
            <person name="Bowers J."/>
            <person name="Bruggmann R."/>
            <person name="Dubchak I."/>
            <person name="Grimwood J."/>
            <person name="Gundlach H."/>
            <person name="Haberer G."/>
            <person name="Hellsten U."/>
            <person name="Mitros T."/>
            <person name="Poliakov A."/>
            <person name="Schmutz J."/>
            <person name="Spannagl M."/>
            <person name="Tang H."/>
            <person name="Wang X."/>
            <person name="Wicker T."/>
            <person name="Bharti A."/>
            <person name="Chapman J."/>
            <person name="Feltus F."/>
            <person name="Gowik U."/>
            <person name="Grigoriev I."/>
            <person name="Lyons E."/>
            <person name="Maher C."/>
            <person name="Martis M."/>
            <person name="Narechania A."/>
            <person name="Otillar R."/>
            <person name="Penning B."/>
            <person name="Salamov A."/>
            <person name="Wang Y."/>
            <person name="Zhang L."/>
            <person name="Carpita N."/>
            <person name="Freeling M."/>
            <person name="Gingle A."/>
            <person name="Hash C."/>
            <person name="Keller B."/>
            <person name="Klein P."/>
            <person name="Kresovich S."/>
            <person name="Mccann M."/>
            <person name="Ming R."/>
            <person name="Peterson D."/>
            <person name="Rahman M."/>
            <person name="Ware D."/>
            <person name="Westhoff P."/>
            <person name="Mayer K."/>
            <person name="Messing J."/>
            <person name="Sims D."/>
            <person name="Jenkins J."/>
            <person name="Shu S."/>
            <person name="Rokhsar D."/>
        </authorList>
    </citation>
    <scope>NUCLEOTIDE SEQUENCE</scope>
</reference>
<evidence type="ECO:0000313" key="2">
    <source>
        <dbReference type="Proteomes" id="UP000000768"/>
    </source>
</evidence>
<protein>
    <submittedName>
        <fullName evidence="1">Uncharacterized protein</fullName>
    </submittedName>
</protein>
<dbReference type="EMBL" id="CM000761">
    <property type="protein sequence ID" value="KXG35410.1"/>
    <property type="molecule type" value="Genomic_DNA"/>
</dbReference>
<dbReference type="AlphaFoldDB" id="A0A1B6QBY6"/>
<reference evidence="2" key="3">
    <citation type="journal article" date="2018" name="Plant J.">
        <title>The Sorghum bicolor reference genome: improved assembly, gene annotations, a transcriptome atlas, and signatures of genome organization.</title>
        <authorList>
            <person name="McCormick R.F."/>
            <person name="Truong S.K."/>
            <person name="Sreedasyam A."/>
            <person name="Jenkins J."/>
            <person name="Shu S."/>
            <person name="Sims D."/>
            <person name="Kennedy M."/>
            <person name="Amirebrahimi M."/>
            <person name="Weers B.D."/>
            <person name="McKinley B."/>
            <person name="Mattison A."/>
            <person name="Morishige D.T."/>
            <person name="Grimwood J."/>
            <person name="Schmutz J."/>
            <person name="Mullet J.E."/>
        </authorList>
    </citation>
    <scope>NUCLEOTIDE SEQUENCE [LARGE SCALE GENOMIC DNA]</scope>
    <source>
        <strain evidence="2">cv. BTx623</strain>
    </source>
</reference>
<organism evidence="1 2">
    <name type="scientific">Sorghum bicolor</name>
    <name type="common">Sorghum</name>
    <name type="synonym">Sorghum vulgare</name>
    <dbReference type="NCBI Taxonomy" id="4558"/>
    <lineage>
        <taxon>Eukaryota</taxon>
        <taxon>Viridiplantae</taxon>
        <taxon>Streptophyta</taxon>
        <taxon>Embryophyta</taxon>
        <taxon>Tracheophyta</taxon>
        <taxon>Spermatophyta</taxon>
        <taxon>Magnoliopsida</taxon>
        <taxon>Liliopsida</taxon>
        <taxon>Poales</taxon>
        <taxon>Poaceae</taxon>
        <taxon>PACMAD clade</taxon>
        <taxon>Panicoideae</taxon>
        <taxon>Andropogonodae</taxon>
        <taxon>Andropogoneae</taxon>
        <taxon>Sorghinae</taxon>
        <taxon>Sorghum</taxon>
    </lineage>
</organism>
<accession>A0A1B6QBY6</accession>
<gene>
    <name evidence="1" type="ORF">SORBI_3002G170000</name>
</gene>
<dbReference type="InParanoid" id="A0A1B6QBY6"/>
<dbReference type="Proteomes" id="UP000000768">
    <property type="component" value="Chromosome 2"/>
</dbReference>
<proteinExistence type="predicted"/>
<reference evidence="1 2" key="1">
    <citation type="journal article" date="2009" name="Nature">
        <title>The Sorghum bicolor genome and the diversification of grasses.</title>
        <authorList>
            <person name="Paterson A.H."/>
            <person name="Bowers J.E."/>
            <person name="Bruggmann R."/>
            <person name="Dubchak I."/>
            <person name="Grimwood J."/>
            <person name="Gundlach H."/>
            <person name="Haberer G."/>
            <person name="Hellsten U."/>
            <person name="Mitros T."/>
            <person name="Poliakov A."/>
            <person name="Schmutz J."/>
            <person name="Spannagl M."/>
            <person name="Tang H."/>
            <person name="Wang X."/>
            <person name="Wicker T."/>
            <person name="Bharti A.K."/>
            <person name="Chapman J."/>
            <person name="Feltus F.A."/>
            <person name="Gowik U."/>
            <person name="Grigoriev I.V."/>
            <person name="Lyons E."/>
            <person name="Maher C.A."/>
            <person name="Martis M."/>
            <person name="Narechania A."/>
            <person name="Otillar R.P."/>
            <person name="Penning B.W."/>
            <person name="Salamov A.A."/>
            <person name="Wang Y."/>
            <person name="Zhang L."/>
            <person name="Carpita N.C."/>
            <person name="Freeling M."/>
            <person name="Gingle A.R."/>
            <person name="Hash C.T."/>
            <person name="Keller B."/>
            <person name="Klein P."/>
            <person name="Kresovich S."/>
            <person name="McCann M.C."/>
            <person name="Ming R."/>
            <person name="Peterson D.G."/>
            <person name="Mehboob-ur-Rahman"/>
            <person name="Ware D."/>
            <person name="Westhoff P."/>
            <person name="Mayer K.F."/>
            <person name="Messing J."/>
            <person name="Rokhsar D.S."/>
        </authorList>
    </citation>
    <scope>NUCLEOTIDE SEQUENCE [LARGE SCALE GENOMIC DNA]</scope>
    <source>
        <strain evidence="2">cv. BTx623</strain>
    </source>
</reference>
<dbReference type="EMBL" id="CM000761">
    <property type="protein sequence ID" value="KXG35411.1"/>
    <property type="molecule type" value="Genomic_DNA"/>
</dbReference>
<sequence length="67" mass="7669">MWIFLRCKEDKNKPVYIKTIWFASNKYLDVYDEHATGSSRVDYAGTMDSTSIAFLGRTTSNGPVHSF</sequence>
<keyword evidence="2" id="KW-1185">Reference proteome</keyword>
<name>A0A1B6QBY6_SORBI</name>
<dbReference type="Gramene" id="KXG35411">
    <property type="protein sequence ID" value="KXG35411"/>
    <property type="gene ID" value="SORBI_3002G170000"/>
</dbReference>